<dbReference type="InterPro" id="IPR000801">
    <property type="entry name" value="Esterase-like"/>
</dbReference>
<dbReference type="Gene3D" id="3.40.50.1820">
    <property type="entry name" value="alpha/beta hydrolase"/>
    <property type="match status" value="1"/>
</dbReference>
<dbReference type="InterPro" id="IPR050583">
    <property type="entry name" value="Mycobacterial_A85_antigen"/>
</dbReference>
<dbReference type="Proteomes" id="UP000620366">
    <property type="component" value="Unassembled WGS sequence"/>
</dbReference>
<keyword evidence="2" id="KW-1185">Reference proteome</keyword>
<dbReference type="PANTHER" id="PTHR48098:SF1">
    <property type="entry name" value="DIACYLGLYCEROL ACYLTRANSFERASE_MYCOLYLTRANSFERASE AG85A"/>
    <property type="match status" value="1"/>
</dbReference>
<dbReference type="EMBL" id="JACRSP010000002">
    <property type="protein sequence ID" value="MBC8536041.1"/>
    <property type="molecule type" value="Genomic_DNA"/>
</dbReference>
<comment type="caution">
    <text evidence="1">The sequence shown here is derived from an EMBL/GenBank/DDBJ whole genome shotgun (WGS) entry which is preliminary data.</text>
</comment>
<name>A0A926DD71_9FIRM</name>
<organism evidence="1 2">
    <name type="scientific">Feifania hominis</name>
    <dbReference type="NCBI Taxonomy" id="2763660"/>
    <lineage>
        <taxon>Bacteria</taxon>
        <taxon>Bacillati</taxon>
        <taxon>Bacillota</taxon>
        <taxon>Clostridia</taxon>
        <taxon>Eubacteriales</taxon>
        <taxon>Feifaniaceae</taxon>
        <taxon>Feifania</taxon>
    </lineage>
</organism>
<dbReference type="GO" id="GO:0016747">
    <property type="term" value="F:acyltransferase activity, transferring groups other than amino-acyl groups"/>
    <property type="evidence" value="ECO:0007669"/>
    <property type="project" value="TreeGrafter"/>
</dbReference>
<protein>
    <submittedName>
        <fullName evidence="1">Esterase family protein</fullName>
    </submittedName>
</protein>
<gene>
    <name evidence="1" type="ORF">H8695_04970</name>
</gene>
<evidence type="ECO:0000313" key="1">
    <source>
        <dbReference type="EMBL" id="MBC8536041.1"/>
    </source>
</evidence>
<sequence>MAFLQLKTFSKTLRKKTDIQVILPTPLAGEIMDGAMSSQFERSKMSGHGLDYYSEELRCPVLYLLHGGYGDDGDWMRFSRIESYAQNYNLCVVMADAENSCYRNMPRGGPQYYDYFTKELPEMIRWMFPVSTRREDTFVVGLSMGGAGAFKLGMSKPEMYGYVASLSGGFGHGLTMAREGGPSALAFAPDERTEGTLDDPLWLSAQLVEKGVDYPKYYMCCGTEDFVYPGNVELKEHLDRIGFHYIYHEQPGVHNWDFWDDEIQRILEWLPLQHR</sequence>
<proteinExistence type="predicted"/>
<reference evidence="1" key="1">
    <citation type="submission" date="2020-08" db="EMBL/GenBank/DDBJ databases">
        <title>Genome public.</title>
        <authorList>
            <person name="Liu C."/>
            <person name="Sun Q."/>
        </authorList>
    </citation>
    <scope>NUCLEOTIDE SEQUENCE</scope>
    <source>
        <strain evidence="1">BX7</strain>
    </source>
</reference>
<dbReference type="SUPFAM" id="SSF53474">
    <property type="entry name" value="alpha/beta-Hydrolases"/>
    <property type="match status" value="1"/>
</dbReference>
<dbReference type="InterPro" id="IPR029058">
    <property type="entry name" value="AB_hydrolase_fold"/>
</dbReference>
<dbReference type="AlphaFoldDB" id="A0A926DD71"/>
<evidence type="ECO:0000313" key="2">
    <source>
        <dbReference type="Proteomes" id="UP000620366"/>
    </source>
</evidence>
<dbReference type="Pfam" id="PF00756">
    <property type="entry name" value="Esterase"/>
    <property type="match status" value="1"/>
</dbReference>
<accession>A0A926DD71</accession>
<dbReference type="RefSeq" id="WP_249299797.1">
    <property type="nucleotide sequence ID" value="NZ_JACRSP010000002.1"/>
</dbReference>
<dbReference type="PANTHER" id="PTHR48098">
    <property type="entry name" value="ENTEROCHELIN ESTERASE-RELATED"/>
    <property type="match status" value="1"/>
</dbReference>